<dbReference type="EMBL" id="NNRK01000034">
    <property type="protein sequence ID" value="OYR10088.1"/>
    <property type="molecule type" value="Genomic_DNA"/>
</dbReference>
<proteinExistence type="predicted"/>
<protein>
    <submittedName>
        <fullName evidence="1">Uncharacterized protein</fullName>
    </submittedName>
</protein>
<evidence type="ECO:0000313" key="2">
    <source>
        <dbReference type="Proteomes" id="UP000216345"/>
    </source>
</evidence>
<gene>
    <name evidence="1" type="ORF">CEV32_2525</name>
</gene>
<organism evidence="1 2">
    <name type="scientific">Brucella rhizosphaerae</name>
    <dbReference type="NCBI Taxonomy" id="571254"/>
    <lineage>
        <taxon>Bacteria</taxon>
        <taxon>Pseudomonadati</taxon>
        <taxon>Pseudomonadota</taxon>
        <taxon>Alphaproteobacteria</taxon>
        <taxon>Hyphomicrobiales</taxon>
        <taxon>Brucellaceae</taxon>
        <taxon>Brucella/Ochrobactrum group</taxon>
        <taxon>Brucella</taxon>
    </lineage>
</organism>
<keyword evidence="2" id="KW-1185">Reference proteome</keyword>
<dbReference type="AlphaFoldDB" id="A0A256F5H6"/>
<reference evidence="1 2" key="1">
    <citation type="submission" date="2017-07" db="EMBL/GenBank/DDBJ databases">
        <title>Phylogenetic study on the rhizospheric bacterium Ochrobactrum sp. A44.</title>
        <authorList>
            <person name="Krzyzanowska D.M."/>
            <person name="Ossowicki A."/>
            <person name="Rajewska M."/>
            <person name="Maciag T."/>
            <person name="Kaczynski Z."/>
            <person name="Czerwicka M."/>
            <person name="Jafra S."/>
        </authorList>
    </citation>
    <scope>NUCLEOTIDE SEQUENCE [LARGE SCALE GENOMIC DNA]</scope>
    <source>
        <strain evidence="1 2">PR17</strain>
    </source>
</reference>
<dbReference type="Proteomes" id="UP000216345">
    <property type="component" value="Unassembled WGS sequence"/>
</dbReference>
<name>A0A256F5H6_9HYPH</name>
<sequence length="38" mass="4666">MDRISDMISCALLLFQRQALVWVKWSDWLDIFKHHYIS</sequence>
<accession>A0A256F5H6</accession>
<comment type="caution">
    <text evidence="1">The sequence shown here is derived from an EMBL/GenBank/DDBJ whole genome shotgun (WGS) entry which is preliminary data.</text>
</comment>
<evidence type="ECO:0000313" key="1">
    <source>
        <dbReference type="EMBL" id="OYR10088.1"/>
    </source>
</evidence>